<dbReference type="EMBL" id="CP038810">
    <property type="protein sequence ID" value="QBZ97483.1"/>
    <property type="molecule type" value="Genomic_DNA"/>
</dbReference>
<evidence type="ECO:0000313" key="2">
    <source>
        <dbReference type="EMBL" id="QBZ97483.1"/>
    </source>
</evidence>
<evidence type="ECO:0008006" key="4">
    <source>
        <dbReference type="Google" id="ProtNLM"/>
    </source>
</evidence>
<sequence>MKAIIFILSVLFITNSSAQKFDCTSKTSEYQELFKANKIAESYDVWYSVFKNCPKESEVIYTDGIQILQYKIDNAPSAEEKEKLVREVLKLYDQYNKNYPLSTPDFEVNKAMVLVTNKIEAKEEIFNLLESGFAKASKNVTDANTIYTYFSIYCERFNSGDKKITANAVLEKYTLVSSLINQLQASKPESKEYKTAQRAIGNLIKDVATCENLEAFYTKGYADNQENTDWITSALISLSGKCSTKPIFNTLAEKLYSIKVTAQSANFMALGNMKQRKFPEAIKFYTESAELQTNPTEKAKIYYTLATGLLANDLPKSKECLNKALAADPKMGKAYLFLSQLYANSANDCGKTDFEKKAVNYLAIQTAQKAGITEPRLKSASDKAAKNLESKSLTADEISKAKMNGKSLNIGCWINETITFPAK</sequence>
<gene>
    <name evidence="2" type="ORF">GS03_00974</name>
</gene>
<dbReference type="InterPro" id="IPR011990">
    <property type="entry name" value="TPR-like_helical_dom_sf"/>
</dbReference>
<reference evidence="2 3" key="1">
    <citation type="submission" date="2019-04" db="EMBL/GenBank/DDBJ databases">
        <title>Flavobacterium sp. GS03.</title>
        <authorList>
            <person name="Kim H."/>
        </authorList>
    </citation>
    <scope>NUCLEOTIDE SEQUENCE [LARGE SCALE GENOMIC DNA]</scope>
    <source>
        <strain evidence="2 3">GS03</strain>
    </source>
</reference>
<evidence type="ECO:0000313" key="3">
    <source>
        <dbReference type="Proteomes" id="UP000296862"/>
    </source>
</evidence>
<dbReference type="Gene3D" id="1.25.40.10">
    <property type="entry name" value="Tetratricopeptide repeat domain"/>
    <property type="match status" value="1"/>
</dbReference>
<feature type="signal peptide" evidence="1">
    <location>
        <begin position="1"/>
        <end position="18"/>
    </location>
</feature>
<dbReference type="OrthoDB" id="1522899at2"/>
<dbReference type="RefSeq" id="WP_136151439.1">
    <property type="nucleotide sequence ID" value="NZ_CP038810.1"/>
</dbReference>
<feature type="chain" id="PRO_5020272607" description="Tetratricopeptide repeat protein" evidence="1">
    <location>
        <begin position="19"/>
        <end position="423"/>
    </location>
</feature>
<dbReference type="Proteomes" id="UP000296862">
    <property type="component" value="Chromosome"/>
</dbReference>
<protein>
    <recommendedName>
        <fullName evidence="4">Tetratricopeptide repeat protein</fullName>
    </recommendedName>
</protein>
<accession>A0A4P7PUD3</accession>
<keyword evidence="1" id="KW-0732">Signal</keyword>
<dbReference type="KEGG" id="fsn:GS03_00974"/>
<dbReference type="SUPFAM" id="SSF48452">
    <property type="entry name" value="TPR-like"/>
    <property type="match status" value="1"/>
</dbReference>
<proteinExistence type="predicted"/>
<organism evidence="2 3">
    <name type="scientific">Flavobacterium sangjuense</name>
    <dbReference type="NCBI Taxonomy" id="2518177"/>
    <lineage>
        <taxon>Bacteria</taxon>
        <taxon>Pseudomonadati</taxon>
        <taxon>Bacteroidota</taxon>
        <taxon>Flavobacteriia</taxon>
        <taxon>Flavobacteriales</taxon>
        <taxon>Flavobacteriaceae</taxon>
        <taxon>Flavobacterium</taxon>
    </lineage>
</organism>
<dbReference type="AlphaFoldDB" id="A0A4P7PUD3"/>
<keyword evidence="3" id="KW-1185">Reference proteome</keyword>
<evidence type="ECO:0000256" key="1">
    <source>
        <dbReference type="SAM" id="SignalP"/>
    </source>
</evidence>
<name>A0A4P7PUD3_9FLAO</name>